<dbReference type="SUPFAM" id="SSF116734">
    <property type="entry name" value="DNA methylase specificity domain"/>
    <property type="match status" value="2"/>
</dbReference>
<sequence length="595" mass="67342">MALSYKPIEIVKEGKNPLLGKADHWKRVYVSEIAMVQNGFAFKSKFFSRDEGIPLIRIRDILSAETEHKYFGQFDKEYLVHNGDLLIGMDGDFVAAYWPGKEGLLNQRVCRIVIESENYDKKFFFLALQPYLDAIHEKTSSVTVKHLSSKTVNEIPLPLPPLNEQNRIVAKIEELFSELDAGVENLTKAKEQLGVYRQSLLKHAFEGKLTEAWRKRNADKLESGEALLKRVKKEREEYFKKQLEQWEKDVAQWEADGKPGKKPTQPKKPKKLAPISEEELKELPELPEGWVWARLGNLIDPPAYGTSRKSDYNIDGTGVLRIPNIVDGKIDSSDLKYTAFSPGEEEQYRLKAGDLLTIRSNGSVSLVGQCALIEDDDTRYVYAGYLIRLRTIGLLVSKFLLYCLSSLRLRNQIESKAKSTSGVNNINSQELSSLIVPLCSQLEQNEVSKLLADSLSTAGEQTSMIEIQLEHIRILKQSILDKAFSGTLISQDPNDEPASKLLERIKQERKSAPNPKRTRKTKTKRIAMADLKEVLATAKDWVSAQDAFRQCGVGDGAPTDEVEKLYGELKQELDQKTIEVERRGDEDWLRLAAEG</sequence>
<dbReference type="Proteomes" id="UP000009173">
    <property type="component" value="Chromosome"/>
</dbReference>
<comment type="similarity">
    <text evidence="1">Belongs to the type-I restriction system S methylase family.</text>
</comment>
<name>A0A0H3A5Z8_NITV4</name>
<evidence type="ECO:0000256" key="4">
    <source>
        <dbReference type="SAM" id="MobiDB-lite"/>
    </source>
</evidence>
<dbReference type="InterPro" id="IPR000055">
    <property type="entry name" value="Restrct_endonuc_typeI_TRD"/>
</dbReference>
<dbReference type="InterPro" id="IPR051212">
    <property type="entry name" value="Type-I_RE_S_subunit"/>
</dbReference>
<proteinExistence type="inferred from homology"/>
<feature type="region of interest" description="Disordered" evidence="4">
    <location>
        <begin position="254"/>
        <end position="275"/>
    </location>
</feature>
<dbReference type="RefSeq" id="WP_011791873.1">
    <property type="nucleotide sequence ID" value="NC_008751.1"/>
</dbReference>
<dbReference type="PANTHER" id="PTHR43140:SF1">
    <property type="entry name" value="TYPE I RESTRICTION ENZYME ECOKI SPECIFICITY SUBUNIT"/>
    <property type="match status" value="1"/>
</dbReference>
<dbReference type="KEGG" id="dvl:Dvul_0854"/>
<evidence type="ECO:0000259" key="5">
    <source>
        <dbReference type="Pfam" id="PF01420"/>
    </source>
</evidence>
<dbReference type="PANTHER" id="PTHR43140">
    <property type="entry name" value="TYPE-1 RESTRICTION ENZYME ECOKI SPECIFICITY PROTEIN"/>
    <property type="match status" value="1"/>
</dbReference>
<dbReference type="CDD" id="cd17517">
    <property type="entry name" value="RMtype1_S_EcoKI_StySPI-TRD2-CR2_like"/>
    <property type="match status" value="1"/>
</dbReference>
<organism evidence="6 7">
    <name type="scientific">Nitratidesulfovibrio vulgaris (strain DP4)</name>
    <name type="common">Desulfovibrio vulgaris</name>
    <dbReference type="NCBI Taxonomy" id="391774"/>
    <lineage>
        <taxon>Bacteria</taxon>
        <taxon>Pseudomonadati</taxon>
        <taxon>Thermodesulfobacteriota</taxon>
        <taxon>Desulfovibrionia</taxon>
        <taxon>Desulfovibrionales</taxon>
        <taxon>Desulfovibrionaceae</taxon>
        <taxon>Nitratidesulfovibrio</taxon>
    </lineage>
</organism>
<evidence type="ECO:0000256" key="2">
    <source>
        <dbReference type="ARBA" id="ARBA00022747"/>
    </source>
</evidence>
<evidence type="ECO:0000256" key="3">
    <source>
        <dbReference type="ARBA" id="ARBA00023125"/>
    </source>
</evidence>
<dbReference type="CDD" id="cd17257">
    <property type="entry name" value="RMtype1_S_EcoBI-TRD1-CR1_like"/>
    <property type="match status" value="1"/>
</dbReference>
<dbReference type="REBASE" id="14537">
    <property type="entry name" value="S.DvuVORF857P"/>
</dbReference>
<feature type="domain" description="Type I restriction modification DNA specificity" evidence="5">
    <location>
        <begin position="24"/>
        <end position="182"/>
    </location>
</feature>
<dbReference type="Gene3D" id="3.90.220.20">
    <property type="entry name" value="DNA methylase specificity domains"/>
    <property type="match status" value="2"/>
</dbReference>
<dbReference type="InterPro" id="IPR044946">
    <property type="entry name" value="Restrct_endonuc_typeI_TRD_sf"/>
</dbReference>
<dbReference type="GO" id="GO:0003677">
    <property type="term" value="F:DNA binding"/>
    <property type="evidence" value="ECO:0007669"/>
    <property type="project" value="UniProtKB-KW"/>
</dbReference>
<accession>A0A0H3A5Z8</accession>
<reference evidence="7" key="1">
    <citation type="journal article" date="2009" name="Environ. Microbiol.">
        <title>Contribution of mobile genetic elements to Desulfovibrio vulgaris genome plasticity.</title>
        <authorList>
            <person name="Walker C.B."/>
            <person name="Stolyar S."/>
            <person name="Chivian D."/>
            <person name="Pinel N."/>
            <person name="Gabster J.A."/>
            <person name="Dehal P.S."/>
            <person name="He Z."/>
            <person name="Yang Z.K."/>
            <person name="Yen H.C."/>
            <person name="Zhou J."/>
            <person name="Wall J.D."/>
            <person name="Hazen T.C."/>
            <person name="Arkin A.P."/>
            <person name="Stahl D.A."/>
        </authorList>
    </citation>
    <scope>NUCLEOTIDE SEQUENCE [LARGE SCALE GENOMIC DNA]</scope>
    <source>
        <strain evidence="7">DP4</strain>
    </source>
</reference>
<keyword evidence="2" id="KW-0680">Restriction system</keyword>
<evidence type="ECO:0000313" key="6">
    <source>
        <dbReference type="EMBL" id="ABM27875.1"/>
    </source>
</evidence>
<protein>
    <submittedName>
        <fullName evidence="6">Restriction modification system DNA specificity domain</fullName>
    </submittedName>
</protein>
<evidence type="ECO:0000256" key="1">
    <source>
        <dbReference type="ARBA" id="ARBA00010923"/>
    </source>
</evidence>
<dbReference type="EMBL" id="CP000527">
    <property type="protein sequence ID" value="ABM27875.1"/>
    <property type="molecule type" value="Genomic_DNA"/>
</dbReference>
<dbReference type="GO" id="GO:0009307">
    <property type="term" value="P:DNA restriction-modification system"/>
    <property type="evidence" value="ECO:0007669"/>
    <property type="project" value="UniProtKB-KW"/>
</dbReference>
<gene>
    <name evidence="6" type="ordered locus">Dvul_0854</name>
</gene>
<dbReference type="AlphaFoldDB" id="A0A0H3A5Z8"/>
<evidence type="ECO:0000313" key="7">
    <source>
        <dbReference type="Proteomes" id="UP000009173"/>
    </source>
</evidence>
<dbReference type="HOGENOM" id="CLU_021095_10_2_7"/>
<dbReference type="Pfam" id="PF01420">
    <property type="entry name" value="Methylase_S"/>
    <property type="match status" value="1"/>
</dbReference>
<keyword evidence="3" id="KW-0238">DNA-binding</keyword>
<feature type="compositionally biased region" description="Basic residues" evidence="4">
    <location>
        <begin position="260"/>
        <end position="271"/>
    </location>
</feature>